<reference evidence="4 5" key="1">
    <citation type="submission" date="2016-10" db="EMBL/GenBank/DDBJ databases">
        <authorList>
            <person name="de Groot N.N."/>
        </authorList>
    </citation>
    <scope>NUCLEOTIDE SEQUENCE [LARGE SCALE GENOMIC DNA]</scope>
    <source>
        <strain evidence="4 5">CGMCC 1.7659</strain>
    </source>
</reference>
<keyword evidence="5" id="KW-1185">Reference proteome</keyword>
<dbReference type="PROSITE" id="PS51295">
    <property type="entry name" value="CRM"/>
    <property type="match status" value="1"/>
</dbReference>
<feature type="domain" description="CRM" evidence="3">
    <location>
        <begin position="1"/>
        <end position="97"/>
    </location>
</feature>
<accession>A0A1I4V4K6</accession>
<dbReference type="InterPro" id="IPR017924">
    <property type="entry name" value="RNA-binding_YhbY"/>
</dbReference>
<dbReference type="STRING" id="578942.SAMN05216289_101115"/>
<dbReference type="InterPro" id="IPR001890">
    <property type="entry name" value="RNA-binding_CRM"/>
</dbReference>
<dbReference type="Pfam" id="PF01985">
    <property type="entry name" value="CRS1_YhbY"/>
    <property type="match status" value="1"/>
</dbReference>
<dbReference type="GO" id="GO:0003723">
    <property type="term" value="F:RNA binding"/>
    <property type="evidence" value="ECO:0007669"/>
    <property type="project" value="UniProtKB-UniRule"/>
</dbReference>
<evidence type="ECO:0000313" key="4">
    <source>
        <dbReference type="EMBL" id="SFM96098.1"/>
    </source>
</evidence>
<dbReference type="RefSeq" id="WP_092403938.1">
    <property type="nucleotide sequence ID" value="NZ_FOVF01000001.1"/>
</dbReference>
<dbReference type="SUPFAM" id="SSF75471">
    <property type="entry name" value="YhbY-like"/>
    <property type="match status" value="1"/>
</dbReference>
<name>A0A1I4V4K6_9GAMM</name>
<dbReference type="InterPro" id="IPR035920">
    <property type="entry name" value="YhbY-like_sf"/>
</dbReference>
<protein>
    <submittedName>
        <fullName evidence="4">RNA-binding protein</fullName>
    </submittedName>
</protein>
<evidence type="ECO:0000256" key="1">
    <source>
        <dbReference type="ARBA" id="ARBA00022884"/>
    </source>
</evidence>
<evidence type="ECO:0000259" key="3">
    <source>
        <dbReference type="PROSITE" id="PS51295"/>
    </source>
</evidence>
<dbReference type="AlphaFoldDB" id="A0A1I4V4K6"/>
<organism evidence="4 5">
    <name type="scientific">Dokdonella immobilis</name>
    <dbReference type="NCBI Taxonomy" id="578942"/>
    <lineage>
        <taxon>Bacteria</taxon>
        <taxon>Pseudomonadati</taxon>
        <taxon>Pseudomonadota</taxon>
        <taxon>Gammaproteobacteria</taxon>
        <taxon>Lysobacterales</taxon>
        <taxon>Rhodanobacteraceae</taxon>
        <taxon>Dokdonella</taxon>
    </lineage>
</organism>
<keyword evidence="1 2" id="KW-0694">RNA-binding</keyword>
<dbReference type="NCBIfam" id="TIGR00253">
    <property type="entry name" value="RNA_bind_YhbY"/>
    <property type="match status" value="1"/>
</dbReference>
<proteinExistence type="predicted"/>
<sequence length="98" mass="10820">MSLTSFQKRYLRGLAHSLNPVVMLGQKGVTPSLVNELSLALNHHELIKVRLSGGDREERAAQIDALTTDTGAEVVQVVGHTATLWKRNDKEPRLPLPK</sequence>
<dbReference type="OrthoDB" id="9797519at2"/>
<dbReference type="Gene3D" id="3.30.110.60">
    <property type="entry name" value="YhbY-like"/>
    <property type="match status" value="1"/>
</dbReference>
<dbReference type="InterPro" id="IPR051925">
    <property type="entry name" value="RNA-binding_domain"/>
</dbReference>
<dbReference type="EMBL" id="FOVF01000001">
    <property type="protein sequence ID" value="SFM96098.1"/>
    <property type="molecule type" value="Genomic_DNA"/>
</dbReference>
<dbReference type="PANTHER" id="PTHR40065:SF3">
    <property type="entry name" value="RNA-BINDING PROTEIN YHBY"/>
    <property type="match status" value="1"/>
</dbReference>
<dbReference type="Proteomes" id="UP000198575">
    <property type="component" value="Unassembled WGS sequence"/>
</dbReference>
<gene>
    <name evidence="4" type="ORF">SAMN05216289_101115</name>
</gene>
<evidence type="ECO:0000256" key="2">
    <source>
        <dbReference type="PROSITE-ProRule" id="PRU00626"/>
    </source>
</evidence>
<dbReference type="SMART" id="SM01103">
    <property type="entry name" value="CRS1_YhbY"/>
    <property type="match status" value="1"/>
</dbReference>
<dbReference type="PANTHER" id="PTHR40065">
    <property type="entry name" value="RNA-BINDING PROTEIN YHBY"/>
    <property type="match status" value="1"/>
</dbReference>
<evidence type="ECO:0000313" key="5">
    <source>
        <dbReference type="Proteomes" id="UP000198575"/>
    </source>
</evidence>